<proteinExistence type="predicted"/>
<feature type="active site" description="Tele-phosphohistidine intermediate" evidence="3">
    <location>
        <position position="10"/>
    </location>
</feature>
<feature type="binding site" evidence="4">
    <location>
        <begin position="9"/>
        <end position="16"/>
    </location>
    <ligand>
        <name>substrate</name>
    </ligand>
</feature>
<dbReference type="InterPro" id="IPR013078">
    <property type="entry name" value="His_Pase_superF_clade-1"/>
</dbReference>
<dbReference type="Pfam" id="PF00300">
    <property type="entry name" value="His_Phos_1"/>
    <property type="match status" value="1"/>
</dbReference>
<dbReference type="Gene3D" id="3.40.50.1240">
    <property type="entry name" value="Phosphoglycerate mutase-like"/>
    <property type="match status" value="1"/>
</dbReference>
<keyword evidence="6" id="KW-1185">Reference proteome</keyword>
<evidence type="ECO:0000256" key="3">
    <source>
        <dbReference type="PIRSR" id="PIRSR613078-1"/>
    </source>
</evidence>
<dbReference type="RefSeq" id="WP_133881111.1">
    <property type="nucleotide sequence ID" value="NZ_MWIN01000001.1"/>
</dbReference>
<protein>
    <submittedName>
        <fullName evidence="5">Putative phosphoglycerate mutase</fullName>
    </submittedName>
</protein>
<dbReference type="OrthoDB" id="9781415at2"/>
<dbReference type="PANTHER" id="PTHR48100">
    <property type="entry name" value="BROAD-SPECIFICITY PHOSPHATASE YOR283W-RELATED"/>
    <property type="match status" value="1"/>
</dbReference>
<dbReference type="InterPro" id="IPR050275">
    <property type="entry name" value="PGM_Phosphatase"/>
</dbReference>
<evidence type="ECO:0000313" key="6">
    <source>
        <dbReference type="Proteomes" id="UP000295341"/>
    </source>
</evidence>
<evidence type="ECO:0000313" key="5">
    <source>
        <dbReference type="EMBL" id="TDU32627.1"/>
    </source>
</evidence>
<evidence type="ECO:0000256" key="1">
    <source>
        <dbReference type="ARBA" id="ARBA00023152"/>
    </source>
</evidence>
<organism evidence="5 6">
    <name type="scientific">Panacagrimonas perspica</name>
    <dbReference type="NCBI Taxonomy" id="381431"/>
    <lineage>
        <taxon>Bacteria</taxon>
        <taxon>Pseudomonadati</taxon>
        <taxon>Pseudomonadota</taxon>
        <taxon>Gammaproteobacteria</taxon>
        <taxon>Nevskiales</taxon>
        <taxon>Nevskiaceae</taxon>
        <taxon>Panacagrimonas</taxon>
    </lineage>
</organism>
<dbReference type="PANTHER" id="PTHR48100:SF1">
    <property type="entry name" value="HISTIDINE PHOSPHATASE FAMILY PROTEIN-RELATED"/>
    <property type="match status" value="1"/>
</dbReference>
<dbReference type="GO" id="GO:0005737">
    <property type="term" value="C:cytoplasm"/>
    <property type="evidence" value="ECO:0007669"/>
    <property type="project" value="TreeGrafter"/>
</dbReference>
<reference evidence="5 6" key="1">
    <citation type="submission" date="2019-03" db="EMBL/GenBank/DDBJ databases">
        <title>Genomic Encyclopedia of Type Strains, Phase IV (KMG-IV): sequencing the most valuable type-strain genomes for metagenomic binning, comparative biology and taxonomic classification.</title>
        <authorList>
            <person name="Goeker M."/>
        </authorList>
    </citation>
    <scope>NUCLEOTIDE SEQUENCE [LARGE SCALE GENOMIC DNA]</scope>
    <source>
        <strain evidence="5 6">DSM 26377</strain>
    </source>
</reference>
<dbReference type="CDD" id="cd07067">
    <property type="entry name" value="HP_PGM_like"/>
    <property type="match status" value="1"/>
</dbReference>
<name>A0A4R7PES8_9GAMM</name>
<accession>A0A4R7PES8</accession>
<dbReference type="GO" id="GO:0016791">
    <property type="term" value="F:phosphatase activity"/>
    <property type="evidence" value="ECO:0007669"/>
    <property type="project" value="TreeGrafter"/>
</dbReference>
<feature type="active site" description="Proton donor/acceptor" evidence="3">
    <location>
        <position position="82"/>
    </location>
</feature>
<keyword evidence="2" id="KW-0413">Isomerase</keyword>
<keyword evidence="1" id="KW-0324">Glycolysis</keyword>
<dbReference type="SUPFAM" id="SSF53254">
    <property type="entry name" value="Phosphoglycerate mutase-like"/>
    <property type="match status" value="1"/>
</dbReference>
<sequence>MTSPILLVRHGETDSNAARVVQFPDARLSATGRQQAERLAGRIAECGIAHILCSDMARALETAAPIAARTGVPLTTDPLLRERDFGDLRGTPYAELRVDPFAIDYAPPNGETVADFHERVGRAWTRVTQLAARVPGSLLVVTHGLVCHALIERHLCLGAGAVAPERWHNTALTWIEAAPPWKIQRLHCIQHLQDDVDSGGAAV</sequence>
<gene>
    <name evidence="5" type="ORF">DFR24_2025</name>
</gene>
<dbReference type="EMBL" id="SOBT01000008">
    <property type="protein sequence ID" value="TDU32627.1"/>
    <property type="molecule type" value="Genomic_DNA"/>
</dbReference>
<dbReference type="SMART" id="SM00855">
    <property type="entry name" value="PGAM"/>
    <property type="match status" value="1"/>
</dbReference>
<dbReference type="InterPro" id="IPR029033">
    <property type="entry name" value="His_PPase_superfam"/>
</dbReference>
<evidence type="ECO:0000256" key="2">
    <source>
        <dbReference type="ARBA" id="ARBA00023235"/>
    </source>
</evidence>
<dbReference type="AlphaFoldDB" id="A0A4R7PES8"/>
<dbReference type="Proteomes" id="UP000295341">
    <property type="component" value="Unassembled WGS sequence"/>
</dbReference>
<comment type="caution">
    <text evidence="5">The sequence shown here is derived from an EMBL/GenBank/DDBJ whole genome shotgun (WGS) entry which is preliminary data.</text>
</comment>
<dbReference type="PROSITE" id="PS00175">
    <property type="entry name" value="PG_MUTASE"/>
    <property type="match status" value="1"/>
</dbReference>
<feature type="binding site" evidence="4">
    <location>
        <position position="58"/>
    </location>
    <ligand>
        <name>substrate</name>
    </ligand>
</feature>
<evidence type="ECO:0000256" key="4">
    <source>
        <dbReference type="PIRSR" id="PIRSR613078-2"/>
    </source>
</evidence>
<dbReference type="InterPro" id="IPR001345">
    <property type="entry name" value="PG/BPGM_mutase_AS"/>
</dbReference>